<evidence type="ECO:0000256" key="3">
    <source>
        <dbReference type="ARBA" id="ARBA00023002"/>
    </source>
</evidence>
<dbReference type="Gene3D" id="3.30.70.2450">
    <property type="match status" value="1"/>
</dbReference>
<keyword evidence="4" id="KW-0520">NAD</keyword>
<keyword evidence="2" id="KW-0274">FAD</keyword>
<comment type="caution">
    <text evidence="6">The sequence shown here is derived from an EMBL/GenBank/DDBJ whole genome shotgun (WGS) entry which is preliminary data.</text>
</comment>
<dbReference type="Pfam" id="PF01494">
    <property type="entry name" value="FAD_binding_3"/>
    <property type="match status" value="1"/>
</dbReference>
<dbReference type="InterPro" id="IPR036188">
    <property type="entry name" value="FAD/NAD-bd_sf"/>
</dbReference>
<keyword evidence="3" id="KW-0560">Oxidoreductase</keyword>
<dbReference type="PANTHER" id="PTHR43476:SF4">
    <property type="entry name" value="BLR0106 PROTEIN"/>
    <property type="match status" value="1"/>
</dbReference>
<dbReference type="PANTHER" id="PTHR43476">
    <property type="entry name" value="3-(3-HYDROXY-PHENYL)PROPIONATE/3-HYDROXYCINNAMIC ACID HYDROXYLASE"/>
    <property type="match status" value="1"/>
</dbReference>
<evidence type="ECO:0000313" key="7">
    <source>
        <dbReference type="Proteomes" id="UP001610444"/>
    </source>
</evidence>
<evidence type="ECO:0000256" key="2">
    <source>
        <dbReference type="ARBA" id="ARBA00022827"/>
    </source>
</evidence>
<reference evidence="6 7" key="1">
    <citation type="submission" date="2024-07" db="EMBL/GenBank/DDBJ databases">
        <title>Section-level genome sequencing and comparative genomics of Aspergillus sections Usti and Cavernicolus.</title>
        <authorList>
            <consortium name="Lawrence Berkeley National Laboratory"/>
            <person name="Nybo J.L."/>
            <person name="Vesth T.C."/>
            <person name="Theobald S."/>
            <person name="Frisvad J.C."/>
            <person name="Larsen T.O."/>
            <person name="Kjaerboelling I."/>
            <person name="Rothschild-Mancinelli K."/>
            <person name="Lyhne E.K."/>
            <person name="Kogle M.E."/>
            <person name="Barry K."/>
            <person name="Clum A."/>
            <person name="Na H."/>
            <person name="Ledsgaard L."/>
            <person name="Lin J."/>
            <person name="Lipzen A."/>
            <person name="Kuo A."/>
            <person name="Riley R."/>
            <person name="Mondo S."/>
            <person name="LaButti K."/>
            <person name="Haridas S."/>
            <person name="Pangalinan J."/>
            <person name="Salamov A.A."/>
            <person name="Simmons B.A."/>
            <person name="Magnuson J.K."/>
            <person name="Chen J."/>
            <person name="Drula E."/>
            <person name="Henrissat B."/>
            <person name="Wiebenga A."/>
            <person name="Lubbers R.J."/>
            <person name="Gomes A.C."/>
            <person name="Macurrencykelacurrency M.R."/>
            <person name="Stajich J."/>
            <person name="Grigoriev I.V."/>
            <person name="Mortensen U.H."/>
            <person name="De vries R.P."/>
            <person name="Baker S.E."/>
            <person name="Andersen M.R."/>
        </authorList>
    </citation>
    <scope>NUCLEOTIDE SEQUENCE [LARGE SCALE GENOMIC DNA]</scope>
    <source>
        <strain evidence="6 7">CBS 756.74</strain>
    </source>
</reference>
<evidence type="ECO:0000256" key="1">
    <source>
        <dbReference type="ARBA" id="ARBA00022630"/>
    </source>
</evidence>
<organism evidence="6 7">
    <name type="scientific">Aspergillus pseudodeflectus</name>
    <dbReference type="NCBI Taxonomy" id="176178"/>
    <lineage>
        <taxon>Eukaryota</taxon>
        <taxon>Fungi</taxon>
        <taxon>Dikarya</taxon>
        <taxon>Ascomycota</taxon>
        <taxon>Pezizomycotina</taxon>
        <taxon>Eurotiomycetes</taxon>
        <taxon>Eurotiomycetidae</taxon>
        <taxon>Eurotiales</taxon>
        <taxon>Aspergillaceae</taxon>
        <taxon>Aspergillus</taxon>
        <taxon>Aspergillus subgen. Nidulantes</taxon>
    </lineage>
</organism>
<dbReference type="InterPro" id="IPR050631">
    <property type="entry name" value="PheA/TfdB_FAD_monoxygenase"/>
</dbReference>
<dbReference type="Proteomes" id="UP001610444">
    <property type="component" value="Unassembled WGS sequence"/>
</dbReference>
<dbReference type="EMBL" id="JBFXLR010000051">
    <property type="protein sequence ID" value="KAL2842472.1"/>
    <property type="molecule type" value="Genomic_DNA"/>
</dbReference>
<evidence type="ECO:0000313" key="6">
    <source>
        <dbReference type="EMBL" id="KAL2842472.1"/>
    </source>
</evidence>
<evidence type="ECO:0000256" key="4">
    <source>
        <dbReference type="ARBA" id="ARBA00023027"/>
    </source>
</evidence>
<dbReference type="SUPFAM" id="SSF51905">
    <property type="entry name" value="FAD/NAD(P)-binding domain"/>
    <property type="match status" value="1"/>
</dbReference>
<proteinExistence type="predicted"/>
<keyword evidence="7" id="KW-1185">Reference proteome</keyword>
<feature type="domain" description="FAD-binding" evidence="5">
    <location>
        <begin position="84"/>
        <end position="241"/>
    </location>
</feature>
<dbReference type="InterPro" id="IPR002938">
    <property type="entry name" value="FAD-bd"/>
</dbReference>
<accession>A0ABR4JTP9</accession>
<evidence type="ECO:0000259" key="5">
    <source>
        <dbReference type="Pfam" id="PF01494"/>
    </source>
</evidence>
<gene>
    <name evidence="6" type="ORF">BJX68DRAFT_270648</name>
</gene>
<protein>
    <recommendedName>
        <fullName evidence="5">FAD-binding domain-containing protein</fullName>
    </recommendedName>
</protein>
<dbReference type="GeneID" id="98161892"/>
<dbReference type="Gene3D" id="3.50.50.60">
    <property type="entry name" value="FAD/NAD(P)-binding domain"/>
    <property type="match status" value="2"/>
</dbReference>
<dbReference type="RefSeq" id="XP_070895097.1">
    <property type="nucleotide sequence ID" value="XM_071046728.1"/>
</dbReference>
<name>A0ABR4JTP9_9EURO</name>
<keyword evidence="1" id="KW-0285">Flavoprotein</keyword>
<sequence length="253" mass="27689">MSSPAGYMYIGPFTVFPDTFTLLRYSLPDPFILAVGTGPVGCFVAYQVGKQGTPVTILEKEPALPYTPRAVDYNGAAQRTPSVDDATGHGKSELTQLILREALATGFGTIHFQAAVEAITERGEDGVTITLRNPVTDLVSTNTALYLVGSDGSKSQTRQLLNMPCLGHTWPERLISTDVLLDNSEDPVYHTCYVVGTDTPTILTPLTPPHLNTTSLWRYTMMVLSGDPWSDDELLSEENLRNYYKEIMVGPLL</sequence>